<gene>
    <name evidence="1" type="ORF">PFISCL1PPCAC_25584</name>
</gene>
<dbReference type="AlphaFoldDB" id="A0AAV5WWY2"/>
<dbReference type="Proteomes" id="UP001432322">
    <property type="component" value="Unassembled WGS sequence"/>
</dbReference>
<name>A0AAV5WWY2_9BILA</name>
<sequence length="198" mass="22994">RFEFTSVINALDILGFADRFLMPHISKKVLPYLKNGSLPEELLEHALITADRVPNNEEILSWILTQFPSKSTLLEVVRDLLPTISPQTSQICLTYSLKRVREMERDEKTGCGYAKLKKMMTNGKNLFGFHLIGYNWTRQLIEMEDYFCAALFKSPEIWSNVPSKYSRVTVNGTEYHRGNNFNYNEFTDSVMKMEAYRS</sequence>
<reference evidence="1" key="1">
    <citation type="submission" date="2023-10" db="EMBL/GenBank/DDBJ databases">
        <title>Genome assembly of Pristionchus species.</title>
        <authorList>
            <person name="Yoshida K."/>
            <person name="Sommer R.J."/>
        </authorList>
    </citation>
    <scope>NUCLEOTIDE SEQUENCE</scope>
    <source>
        <strain evidence="1">RS5133</strain>
    </source>
</reference>
<evidence type="ECO:0000313" key="2">
    <source>
        <dbReference type="Proteomes" id="UP001432322"/>
    </source>
</evidence>
<organism evidence="1 2">
    <name type="scientific">Pristionchus fissidentatus</name>
    <dbReference type="NCBI Taxonomy" id="1538716"/>
    <lineage>
        <taxon>Eukaryota</taxon>
        <taxon>Metazoa</taxon>
        <taxon>Ecdysozoa</taxon>
        <taxon>Nematoda</taxon>
        <taxon>Chromadorea</taxon>
        <taxon>Rhabditida</taxon>
        <taxon>Rhabditina</taxon>
        <taxon>Diplogasteromorpha</taxon>
        <taxon>Diplogasteroidea</taxon>
        <taxon>Neodiplogasteridae</taxon>
        <taxon>Pristionchus</taxon>
    </lineage>
</organism>
<proteinExistence type="predicted"/>
<comment type="caution">
    <text evidence="1">The sequence shown here is derived from an EMBL/GenBank/DDBJ whole genome shotgun (WGS) entry which is preliminary data.</text>
</comment>
<accession>A0AAV5WWY2</accession>
<dbReference type="EMBL" id="BTSY01000006">
    <property type="protein sequence ID" value="GMT34287.1"/>
    <property type="molecule type" value="Genomic_DNA"/>
</dbReference>
<feature type="non-terminal residue" evidence="1">
    <location>
        <position position="1"/>
    </location>
</feature>
<evidence type="ECO:0000313" key="1">
    <source>
        <dbReference type="EMBL" id="GMT34287.1"/>
    </source>
</evidence>
<keyword evidence="2" id="KW-1185">Reference proteome</keyword>
<protein>
    <submittedName>
        <fullName evidence="1">Uncharacterized protein</fullName>
    </submittedName>
</protein>